<evidence type="ECO:0000313" key="4">
    <source>
        <dbReference type="EMBL" id="QFG68651.1"/>
    </source>
</evidence>
<dbReference type="Pfam" id="PF01569">
    <property type="entry name" value="PAP2"/>
    <property type="match status" value="1"/>
</dbReference>
<evidence type="ECO:0000313" key="5">
    <source>
        <dbReference type="Proteomes" id="UP000326546"/>
    </source>
</evidence>
<dbReference type="Proteomes" id="UP000326546">
    <property type="component" value="Chromosome"/>
</dbReference>
<dbReference type="EMBL" id="CP044427">
    <property type="protein sequence ID" value="QFG68651.1"/>
    <property type="molecule type" value="Genomic_DNA"/>
</dbReference>
<feature type="transmembrane region" description="Helical" evidence="2">
    <location>
        <begin position="150"/>
        <end position="171"/>
    </location>
</feature>
<dbReference type="InterPro" id="IPR036938">
    <property type="entry name" value="PAP2/HPO_sf"/>
</dbReference>
<feature type="compositionally biased region" description="Low complexity" evidence="1">
    <location>
        <begin position="222"/>
        <end position="233"/>
    </location>
</feature>
<feature type="transmembrane region" description="Helical" evidence="2">
    <location>
        <begin position="125"/>
        <end position="143"/>
    </location>
</feature>
<dbReference type="SUPFAM" id="SSF48317">
    <property type="entry name" value="Acid phosphatase/Vanadium-dependent haloperoxidase"/>
    <property type="match status" value="1"/>
</dbReference>
<dbReference type="OrthoDB" id="4869868at2"/>
<feature type="transmembrane region" description="Helical" evidence="2">
    <location>
        <begin position="12"/>
        <end position="32"/>
    </location>
</feature>
<evidence type="ECO:0000256" key="2">
    <source>
        <dbReference type="SAM" id="Phobius"/>
    </source>
</evidence>
<keyword evidence="2" id="KW-0472">Membrane</keyword>
<evidence type="ECO:0000256" key="1">
    <source>
        <dbReference type="SAM" id="MobiDB-lite"/>
    </source>
</evidence>
<sequence>MPDRDHPPPALPWGLITVGTLGVLGLYAVFVLSTTGQAWDTAVMDRASARPGSRRLAEAIVEELGPMRMVLLCGMACLTGLLRHWRVALGAGVAVMVCLAGPQILKATLPRPQLADPWPMPNSLPSGHTAAVAALAVALVLVLPLAWRGLVLLVGTGATALMGAMVVVLSYHRPSDVLASASLALAAWGAGLLVQGRWAASTRAGSGPAQRRPRARGGSVGGYSPSSEPSSAS</sequence>
<feature type="transmembrane region" description="Helical" evidence="2">
    <location>
        <begin position="85"/>
        <end position="105"/>
    </location>
</feature>
<organism evidence="4 5">
    <name type="scientific">Ornithinimicrobium pratense</name>
    <dbReference type="NCBI Taxonomy" id="2593973"/>
    <lineage>
        <taxon>Bacteria</taxon>
        <taxon>Bacillati</taxon>
        <taxon>Actinomycetota</taxon>
        <taxon>Actinomycetes</taxon>
        <taxon>Micrococcales</taxon>
        <taxon>Ornithinimicrobiaceae</taxon>
        <taxon>Ornithinimicrobium</taxon>
    </lineage>
</organism>
<evidence type="ECO:0000259" key="3">
    <source>
        <dbReference type="Pfam" id="PF01569"/>
    </source>
</evidence>
<reference evidence="4 5" key="1">
    <citation type="submission" date="2019-09" db="EMBL/GenBank/DDBJ databases">
        <title>Serinicoccus pratensis sp. nov., isolated from meadow soil.</title>
        <authorList>
            <person name="Zhang W."/>
        </authorList>
    </citation>
    <scope>NUCLEOTIDE SEQUENCE [LARGE SCALE GENOMIC DNA]</scope>
    <source>
        <strain evidence="4 5">W204</strain>
    </source>
</reference>
<dbReference type="KEGG" id="serw:FY030_07905"/>
<feature type="domain" description="Phosphatidic acid phosphatase type 2/haloperoxidase" evidence="3">
    <location>
        <begin position="121"/>
        <end position="192"/>
    </location>
</feature>
<dbReference type="InterPro" id="IPR000326">
    <property type="entry name" value="PAP2/HPO"/>
</dbReference>
<proteinExistence type="predicted"/>
<name>A0A5J6V648_9MICO</name>
<keyword evidence="5" id="KW-1185">Reference proteome</keyword>
<keyword evidence="2" id="KW-0812">Transmembrane</keyword>
<protein>
    <submittedName>
        <fullName evidence="4">Phosphatase PAP2 family protein</fullName>
    </submittedName>
</protein>
<feature type="region of interest" description="Disordered" evidence="1">
    <location>
        <begin position="202"/>
        <end position="233"/>
    </location>
</feature>
<gene>
    <name evidence="4" type="ORF">FY030_07905</name>
</gene>
<accession>A0A5J6V648</accession>
<keyword evidence="2" id="KW-1133">Transmembrane helix</keyword>
<dbReference type="RefSeq" id="WP_158061037.1">
    <property type="nucleotide sequence ID" value="NZ_CP044427.1"/>
</dbReference>
<dbReference type="Gene3D" id="1.20.144.10">
    <property type="entry name" value="Phosphatidic acid phosphatase type 2/haloperoxidase"/>
    <property type="match status" value="1"/>
</dbReference>
<feature type="transmembrane region" description="Helical" evidence="2">
    <location>
        <begin position="177"/>
        <end position="194"/>
    </location>
</feature>
<dbReference type="AlphaFoldDB" id="A0A5J6V648"/>